<dbReference type="GeneID" id="88856070"/>
<dbReference type="Proteomes" id="UP001300348">
    <property type="component" value="Chromosome"/>
</dbReference>
<dbReference type="InterPro" id="IPR006531">
    <property type="entry name" value="Gp5/Vgr_OB"/>
</dbReference>
<dbReference type="Gene3D" id="4.10.220.110">
    <property type="match status" value="1"/>
</dbReference>
<dbReference type="SUPFAM" id="SSF69349">
    <property type="entry name" value="Phage fibre proteins"/>
    <property type="match status" value="1"/>
</dbReference>
<proteinExistence type="inferred from homology"/>
<evidence type="ECO:0000313" key="5">
    <source>
        <dbReference type="Proteomes" id="UP001300348"/>
    </source>
</evidence>
<keyword evidence="5" id="KW-1185">Reference proteome</keyword>
<dbReference type="InterPro" id="IPR054030">
    <property type="entry name" value="Gp5_Vgr_C"/>
</dbReference>
<sequence>MERQFIAHTSLSDNTLYFKSLRGIERLSEAYQFEIELLSEKRLSDPIALHKTILTVEIKNKTAQTRYLSGYIEKISYAPFYKYDDRLYLYTATVKPKLWELKQNLGYSIWQDNTVPDIIAEVLNKANILFENQLIEKYRTWEYCVKHNETDFDFIHRLMEHEGIYYYFKHEMGNHTMILVDAPQSHEPMPGYENIYYINKGDSPRAHIKEYIYNWNVYSITIPNTYSLDDYDFRKPRAELYTATQTPISSIDNTEIFIWPGRYVENEQGQFYARVRQQAAEAKSELVNSKGNVLGIAPGSTFTLSLPNDIKGDDHGDYLIIGAHYFLYEKPYIASSSDDVFDIVVDDIFNTLTGDLFNSDADKNKNTIQFEAIPANTHWKPLAVTPWPKVTGLETAVVTGPKDKQIWTDKYGRIKVKFRWDKDRKKDDTRSCWVRVASHWAGWRYGNICVPRVGEEVVISFVNGDPDKPLVIGSTYNNENMPPWELPKHETRVGIMSNTKGGKHDQANYLFLDDEPDKELFDLHAERNMNISVEKDKNVTIDGNRTTEIKKQQKDTVTGNANFTYKANHETTIQGKDTLTINNGQQETIKNGRKTEINGGDTYTLNGNLNAKIEGNWVQNITGVTAISSPNLITIKSDTNVIIDCPQSIITTKYASITTTHFSMSAAVITFNATEQSYSAGAESLNVKGLDISFTGCSISKTGISKKQTEVGIQTAEITLEESEVSIENSSANISNSSLHILN</sequence>
<dbReference type="InterPro" id="IPR037026">
    <property type="entry name" value="Vgr_OB-fold_dom_sf"/>
</dbReference>
<feature type="domain" description="Gp5/Type VI secretion system Vgr protein OB-fold" evidence="2">
    <location>
        <begin position="408"/>
        <end position="476"/>
    </location>
</feature>
<evidence type="ECO:0000259" key="3">
    <source>
        <dbReference type="Pfam" id="PF22178"/>
    </source>
</evidence>
<evidence type="ECO:0000313" key="4">
    <source>
        <dbReference type="EMBL" id="WNH00421.1"/>
    </source>
</evidence>
<evidence type="ECO:0000259" key="2">
    <source>
        <dbReference type="Pfam" id="PF04717"/>
    </source>
</evidence>
<dbReference type="Gene3D" id="2.40.50.230">
    <property type="entry name" value="Gp5 N-terminal domain"/>
    <property type="match status" value="1"/>
</dbReference>
<evidence type="ECO:0000256" key="1">
    <source>
        <dbReference type="ARBA" id="ARBA00005558"/>
    </source>
</evidence>
<dbReference type="SUPFAM" id="SSF69279">
    <property type="entry name" value="Phage tail proteins"/>
    <property type="match status" value="2"/>
</dbReference>
<feature type="domain" description="Gp5/Type VI secretion system Vgr C-terminal trimerisation" evidence="3">
    <location>
        <begin position="494"/>
        <end position="602"/>
    </location>
</feature>
<dbReference type="EMBL" id="CP133647">
    <property type="protein sequence ID" value="WNH00421.1"/>
    <property type="molecule type" value="Genomic_DNA"/>
</dbReference>
<name>A0ABY9XCV4_9GAMM</name>
<dbReference type="Pfam" id="PF22178">
    <property type="entry name" value="Gp5_trimer_C"/>
    <property type="match status" value="1"/>
</dbReference>
<gene>
    <name evidence="4" type="primary">tssI</name>
    <name evidence="4" type="ORF">QL112_010895</name>
</gene>
<reference evidence="4 5" key="1">
    <citation type="journal article" date="2023" name="Access Microbiol">
        <title>The genome of a steinernematid-associated Pseudomonas piscis bacterium encodes the biosynthesis of insect toxins.</title>
        <authorList>
            <person name="Awori R.M."/>
            <person name="Hendre P."/>
            <person name="Amugune N.O."/>
        </authorList>
    </citation>
    <scope>NUCLEOTIDE SEQUENCE [LARGE SCALE GENOMIC DNA]</scope>
    <source>
        <strain evidence="4 5">97</strain>
    </source>
</reference>
<organism evidence="4 5">
    <name type="scientific">Xenorhabdus griffiniae</name>
    <dbReference type="NCBI Taxonomy" id="351672"/>
    <lineage>
        <taxon>Bacteria</taxon>
        <taxon>Pseudomonadati</taxon>
        <taxon>Pseudomonadota</taxon>
        <taxon>Gammaproteobacteria</taxon>
        <taxon>Enterobacterales</taxon>
        <taxon>Morganellaceae</taxon>
        <taxon>Xenorhabdus</taxon>
    </lineage>
</organism>
<dbReference type="SUPFAM" id="SSF69255">
    <property type="entry name" value="gp5 N-terminal domain-like"/>
    <property type="match status" value="1"/>
</dbReference>
<dbReference type="NCBIfam" id="TIGR01646">
    <property type="entry name" value="vgr_GE"/>
    <property type="match status" value="1"/>
</dbReference>
<dbReference type="InterPro" id="IPR017847">
    <property type="entry name" value="T6SS_RhsGE_Vgr_subset"/>
</dbReference>
<comment type="similarity">
    <text evidence="1">Belongs to the VgrG protein family.</text>
</comment>
<dbReference type="Pfam" id="PF04717">
    <property type="entry name" value="Phage_base_V"/>
    <property type="match status" value="1"/>
</dbReference>
<dbReference type="Gene3D" id="3.55.50.10">
    <property type="entry name" value="Baseplate protein-like domains"/>
    <property type="match status" value="1"/>
</dbReference>
<dbReference type="InterPro" id="IPR006533">
    <property type="entry name" value="T6SS_Vgr_RhsGE"/>
</dbReference>
<protein>
    <submittedName>
        <fullName evidence="4">Type VI secretion system tip protein TssI/VgrG</fullName>
    </submittedName>
</protein>
<dbReference type="Pfam" id="PF05954">
    <property type="entry name" value="Phage_GPD"/>
    <property type="match status" value="1"/>
</dbReference>
<dbReference type="Gene3D" id="2.30.110.50">
    <property type="match status" value="1"/>
</dbReference>
<accession>A0ABY9XCV4</accession>
<dbReference type="NCBIfam" id="TIGR03361">
    <property type="entry name" value="VI_Rhs_Vgr"/>
    <property type="match status" value="1"/>
</dbReference>
<dbReference type="RefSeq" id="WP_189759816.1">
    <property type="nucleotide sequence ID" value="NZ_CAWPOC010000179.1"/>
</dbReference>